<protein>
    <submittedName>
        <fullName evidence="3">Uncharacterized protein</fullName>
    </submittedName>
</protein>
<proteinExistence type="predicted"/>
<name>A0A438FBI0_VITVI</name>
<evidence type="ECO:0000313" key="5">
    <source>
        <dbReference type="Proteomes" id="UP000288805"/>
    </source>
</evidence>
<feature type="compositionally biased region" description="Basic and acidic residues" evidence="2">
    <location>
        <begin position="1"/>
        <end position="13"/>
    </location>
</feature>
<comment type="caution">
    <text evidence="3">The sequence shown here is derived from an EMBL/GenBank/DDBJ whole genome shotgun (WGS) entry which is preliminary data.</text>
</comment>
<evidence type="ECO:0000256" key="1">
    <source>
        <dbReference type="ARBA" id="ARBA00023054"/>
    </source>
</evidence>
<dbReference type="EMBL" id="QGNW01001057">
    <property type="protein sequence ID" value="RVW57316.1"/>
    <property type="molecule type" value="Genomic_DNA"/>
</dbReference>
<accession>A0A438FBI0</accession>
<feature type="compositionally biased region" description="Acidic residues" evidence="2">
    <location>
        <begin position="14"/>
        <end position="36"/>
    </location>
</feature>
<sequence>MRGYDRAEYYRSDEDLDEYEEEGEEADEDQYEEEEKEAPKPTKEEVEYLELRQKLKESFRKQLKKDTGSGHNIYQEKRKKLPYDKIAYVLSESIDADCNRSYCNDVFHHSQRMCILLV</sequence>
<evidence type="ECO:0000313" key="4">
    <source>
        <dbReference type="EMBL" id="RVX23226.1"/>
    </source>
</evidence>
<evidence type="ECO:0000313" key="3">
    <source>
        <dbReference type="EMBL" id="RVW57316.1"/>
    </source>
</evidence>
<dbReference type="Proteomes" id="UP000288805">
    <property type="component" value="Unassembled WGS sequence"/>
</dbReference>
<dbReference type="AlphaFoldDB" id="A0A438FBI0"/>
<reference evidence="3 5" key="1">
    <citation type="journal article" date="2018" name="PLoS Genet.">
        <title>Population sequencing reveals clonal diversity and ancestral inbreeding in the grapevine cultivar Chardonnay.</title>
        <authorList>
            <person name="Roach M.J."/>
            <person name="Johnson D.L."/>
            <person name="Bohlmann J."/>
            <person name="van Vuuren H.J."/>
            <person name="Jones S.J."/>
            <person name="Pretorius I.S."/>
            <person name="Schmidt S.A."/>
            <person name="Borneman A.R."/>
        </authorList>
    </citation>
    <scope>NUCLEOTIDE SEQUENCE [LARGE SCALE GENOMIC DNA]</scope>
    <source>
        <strain evidence="5">cv. Chardonnay</strain>
        <strain evidence="3">I10V1</strain>
        <tissue evidence="3">Leaf</tissue>
    </source>
</reference>
<dbReference type="EMBL" id="QGNW01000001">
    <property type="protein sequence ID" value="RVX23226.1"/>
    <property type="molecule type" value="Genomic_DNA"/>
</dbReference>
<feature type="region of interest" description="Disordered" evidence="2">
    <location>
        <begin position="1"/>
        <end position="45"/>
    </location>
</feature>
<keyword evidence="1" id="KW-0175">Coiled coil</keyword>
<dbReference type="PANTHER" id="PTHR22691">
    <property type="entry name" value="YEAST SPT2-RELATED"/>
    <property type="match status" value="1"/>
</dbReference>
<gene>
    <name evidence="4" type="ORF">CK203_000659</name>
    <name evidence="3" type="ORF">CK203_079284</name>
</gene>
<organism evidence="3 5">
    <name type="scientific">Vitis vinifera</name>
    <name type="common">Grape</name>
    <dbReference type="NCBI Taxonomy" id="29760"/>
    <lineage>
        <taxon>Eukaryota</taxon>
        <taxon>Viridiplantae</taxon>
        <taxon>Streptophyta</taxon>
        <taxon>Embryophyta</taxon>
        <taxon>Tracheophyta</taxon>
        <taxon>Spermatophyta</taxon>
        <taxon>Magnoliopsida</taxon>
        <taxon>eudicotyledons</taxon>
        <taxon>Gunneridae</taxon>
        <taxon>Pentapetalae</taxon>
        <taxon>rosids</taxon>
        <taxon>Vitales</taxon>
        <taxon>Vitaceae</taxon>
        <taxon>Viteae</taxon>
        <taxon>Vitis</taxon>
    </lineage>
</organism>
<evidence type="ECO:0000256" key="2">
    <source>
        <dbReference type="SAM" id="MobiDB-lite"/>
    </source>
</evidence>
<dbReference type="PANTHER" id="PTHR22691:SF8">
    <property type="entry name" value="PROTEIN SPT2 HOMOLOG"/>
    <property type="match status" value="1"/>
</dbReference>